<dbReference type="Proteomes" id="UP000039865">
    <property type="component" value="Unassembled WGS sequence"/>
</dbReference>
<feature type="coiled-coil region" evidence="1">
    <location>
        <begin position="21"/>
        <end position="52"/>
    </location>
</feature>
<accession>A0A078AJT5</accession>
<organism evidence="2 3">
    <name type="scientific">Stylonychia lemnae</name>
    <name type="common">Ciliate</name>
    <dbReference type="NCBI Taxonomy" id="5949"/>
    <lineage>
        <taxon>Eukaryota</taxon>
        <taxon>Sar</taxon>
        <taxon>Alveolata</taxon>
        <taxon>Ciliophora</taxon>
        <taxon>Intramacronucleata</taxon>
        <taxon>Spirotrichea</taxon>
        <taxon>Stichotrichia</taxon>
        <taxon>Sporadotrichida</taxon>
        <taxon>Oxytrichidae</taxon>
        <taxon>Stylonychinae</taxon>
        <taxon>Stylonychia</taxon>
    </lineage>
</organism>
<keyword evidence="1" id="KW-0175">Coiled coil</keyword>
<keyword evidence="3" id="KW-1185">Reference proteome</keyword>
<evidence type="ECO:0000256" key="1">
    <source>
        <dbReference type="SAM" id="Coils"/>
    </source>
</evidence>
<reference evidence="2 3" key="1">
    <citation type="submission" date="2014-06" db="EMBL/GenBank/DDBJ databases">
        <authorList>
            <person name="Swart Estienne"/>
        </authorList>
    </citation>
    <scope>NUCLEOTIDE SEQUENCE [LARGE SCALE GENOMIC DNA]</scope>
    <source>
        <strain evidence="2 3">130c</strain>
    </source>
</reference>
<sequence>MKYEIINKEIGNQKLMMKRQLGEYESKIKKLIIEIEEKSKKHIKELNELHEQYIGNKTNEMVLKQRIKQCKMVQQTGQQGQSEAKKEVHRLRLKNDELLERVRFLGQRYNILIHRMGSSYDDFAAIYDFMRQSYLYYNQEDDKTDRQMKNPSKGNKINTQTVFFKQSKYY</sequence>
<evidence type="ECO:0000313" key="2">
    <source>
        <dbReference type="EMBL" id="CDW82151.1"/>
    </source>
</evidence>
<evidence type="ECO:0000313" key="3">
    <source>
        <dbReference type="Proteomes" id="UP000039865"/>
    </source>
</evidence>
<dbReference type="AlphaFoldDB" id="A0A078AJT5"/>
<protein>
    <submittedName>
        <fullName evidence="2">Uncharacterized protein</fullName>
    </submittedName>
</protein>
<gene>
    <name evidence="2" type="primary">Contig19122.g20276</name>
    <name evidence="2" type="ORF">STYLEM_11180</name>
</gene>
<dbReference type="InParanoid" id="A0A078AJT5"/>
<proteinExistence type="predicted"/>
<dbReference type="EMBL" id="CCKQ01010629">
    <property type="protein sequence ID" value="CDW82151.1"/>
    <property type="molecule type" value="Genomic_DNA"/>
</dbReference>
<name>A0A078AJT5_STYLE</name>